<evidence type="ECO:0000256" key="5">
    <source>
        <dbReference type="ARBA" id="ARBA00022842"/>
    </source>
</evidence>
<evidence type="ECO:0000256" key="4">
    <source>
        <dbReference type="ARBA" id="ARBA00022801"/>
    </source>
</evidence>
<dbReference type="CDD" id="cd03427">
    <property type="entry name" value="NUDIX_MTH1_Nudt1"/>
    <property type="match status" value="1"/>
</dbReference>
<keyword evidence="8" id="KW-1185">Reference proteome</keyword>
<dbReference type="Pfam" id="PF00293">
    <property type="entry name" value="NUDIX"/>
    <property type="match status" value="1"/>
</dbReference>
<keyword evidence="5" id="KW-0460">Magnesium</keyword>
<evidence type="ECO:0000313" key="7">
    <source>
        <dbReference type="EMBL" id="THD25605.1"/>
    </source>
</evidence>
<evidence type="ECO:0000313" key="8">
    <source>
        <dbReference type="Proteomes" id="UP000230066"/>
    </source>
</evidence>
<dbReference type="PANTHER" id="PTHR43758">
    <property type="entry name" value="7,8-DIHYDRO-8-OXOGUANINE TRIPHOSPHATASE"/>
    <property type="match status" value="1"/>
</dbReference>
<dbReference type="PANTHER" id="PTHR43758:SF2">
    <property type="entry name" value="OXIDIZED PURINE NUCLEOSIDE TRIPHOSPHATE HYDROLASE"/>
    <property type="match status" value="1"/>
</dbReference>
<evidence type="ECO:0000256" key="1">
    <source>
        <dbReference type="ARBA" id="ARBA00001946"/>
    </source>
</evidence>
<organism evidence="7 8">
    <name type="scientific">Fasciola hepatica</name>
    <name type="common">Liver fluke</name>
    <dbReference type="NCBI Taxonomy" id="6192"/>
    <lineage>
        <taxon>Eukaryota</taxon>
        <taxon>Metazoa</taxon>
        <taxon>Spiralia</taxon>
        <taxon>Lophotrochozoa</taxon>
        <taxon>Platyhelminthes</taxon>
        <taxon>Trematoda</taxon>
        <taxon>Digenea</taxon>
        <taxon>Plagiorchiida</taxon>
        <taxon>Echinostomata</taxon>
        <taxon>Echinostomatoidea</taxon>
        <taxon>Fasciolidae</taxon>
        <taxon>Fasciola</taxon>
    </lineage>
</organism>
<comment type="caution">
    <text evidence="7">The sequence shown here is derived from an EMBL/GenBank/DDBJ whole genome shotgun (WGS) entry which is preliminary data.</text>
</comment>
<comment type="cofactor">
    <cofactor evidence="1">
        <name>Mg(2+)</name>
        <dbReference type="ChEBI" id="CHEBI:18420"/>
    </cofactor>
</comment>
<sequence length="259" mass="29511">MSTFRDSCASVWSYRKVYTLMLVLYNQSEDEPVPRLKHEADAHLNGGGYCALTTSHSWLLLGLKQRGFGRGRWNGFGGKVQSDDKSPKHAALRELQEESGLDVPIDDVDEVGRLWFTFAGKEECMEVHLFMCRNWKPTGTDDSAWPCNTEEMHPRWFPVGQMHPDNDRQSGLDLSAIPFKHMWPDDRIWFHRVLNNDRILGWVHCAPLSSTDPVQSGLIGDSMKETNGLTIDPFEIPAYQLQCFPPDSEKVKILTNDCV</sequence>
<dbReference type="EMBL" id="JXXN02001067">
    <property type="protein sequence ID" value="THD25605.1"/>
    <property type="molecule type" value="Genomic_DNA"/>
</dbReference>
<accession>A0A4E0RFJ5</accession>
<dbReference type="InterPro" id="IPR015797">
    <property type="entry name" value="NUDIX_hydrolase-like_dom_sf"/>
</dbReference>
<keyword evidence="3" id="KW-0479">Metal-binding</keyword>
<dbReference type="PROSITE" id="PS51462">
    <property type="entry name" value="NUDIX"/>
    <property type="match status" value="1"/>
</dbReference>
<dbReference type="InterPro" id="IPR000086">
    <property type="entry name" value="NUDIX_hydrolase_dom"/>
</dbReference>
<reference evidence="7" key="1">
    <citation type="submission" date="2019-03" db="EMBL/GenBank/DDBJ databases">
        <title>Improved annotation for the trematode Fasciola hepatica.</title>
        <authorList>
            <person name="Choi Y.-J."/>
            <person name="Martin J."/>
            <person name="Mitreva M."/>
        </authorList>
    </citation>
    <scope>NUCLEOTIDE SEQUENCE [LARGE SCALE GENOMIC DNA]</scope>
</reference>
<keyword evidence="4" id="KW-0378">Hydrolase</keyword>
<name>A0A4E0RFJ5_FASHE</name>
<protein>
    <submittedName>
        <fullName evidence="7">7 8-dihydro-8-oxoguanine triphosphatase</fullName>
    </submittedName>
</protein>
<dbReference type="Gene3D" id="3.90.79.10">
    <property type="entry name" value="Nucleoside Triphosphate Pyrophosphohydrolase"/>
    <property type="match status" value="1"/>
</dbReference>
<feature type="domain" description="Nudix hydrolase" evidence="6">
    <location>
        <begin position="41"/>
        <end position="181"/>
    </location>
</feature>
<evidence type="ECO:0000256" key="3">
    <source>
        <dbReference type="ARBA" id="ARBA00022723"/>
    </source>
</evidence>
<dbReference type="GO" id="GO:0005737">
    <property type="term" value="C:cytoplasm"/>
    <property type="evidence" value="ECO:0007669"/>
    <property type="project" value="TreeGrafter"/>
</dbReference>
<proteinExistence type="inferred from homology"/>
<comment type="similarity">
    <text evidence="2">Belongs to the Nudix hydrolase family.</text>
</comment>
<evidence type="ECO:0000259" key="6">
    <source>
        <dbReference type="PROSITE" id="PS51462"/>
    </source>
</evidence>
<dbReference type="GO" id="GO:0008413">
    <property type="term" value="F:8-oxo-7,8-dihydroguanosine triphosphate pyrophosphatase activity"/>
    <property type="evidence" value="ECO:0007669"/>
    <property type="project" value="TreeGrafter"/>
</dbReference>
<dbReference type="Proteomes" id="UP000230066">
    <property type="component" value="Unassembled WGS sequence"/>
</dbReference>
<dbReference type="AlphaFoldDB" id="A0A4E0RFJ5"/>
<gene>
    <name evidence="7" type="ORF">D915_003584</name>
</gene>
<dbReference type="SUPFAM" id="SSF55811">
    <property type="entry name" value="Nudix"/>
    <property type="match status" value="1"/>
</dbReference>
<dbReference type="GO" id="GO:0042262">
    <property type="term" value="P:DNA protection"/>
    <property type="evidence" value="ECO:0007669"/>
    <property type="project" value="TreeGrafter"/>
</dbReference>
<evidence type="ECO:0000256" key="2">
    <source>
        <dbReference type="ARBA" id="ARBA00005582"/>
    </source>
</evidence>
<dbReference type="GO" id="GO:0046872">
    <property type="term" value="F:metal ion binding"/>
    <property type="evidence" value="ECO:0007669"/>
    <property type="project" value="UniProtKB-KW"/>
</dbReference>